<proteinExistence type="predicted"/>
<accession>A0ABT1U6C9</accession>
<reference evidence="1 2" key="1">
    <citation type="submission" date="2022-07" db="EMBL/GenBank/DDBJ databases">
        <title>Methylomonas rivi sp. nov., Methylomonas rosea sp. nov., Methylomonas aureus sp. nov. and Methylomonas subterranea sp. nov., four novel methanotrophs isolated from a freshwater creek and the deep terrestrial subsurface.</title>
        <authorList>
            <person name="Abin C."/>
            <person name="Sankaranarayanan K."/>
            <person name="Garner C."/>
            <person name="Sindelar R."/>
            <person name="Kotary K."/>
            <person name="Garner R."/>
            <person name="Barclay S."/>
            <person name="Lawson P."/>
            <person name="Krumholz L."/>
        </authorList>
    </citation>
    <scope>NUCLEOTIDE SEQUENCE [LARGE SCALE GENOMIC DNA]</scope>
    <source>
        <strain evidence="1 2">WSC-6</strain>
    </source>
</reference>
<evidence type="ECO:0000313" key="2">
    <source>
        <dbReference type="Proteomes" id="UP001524586"/>
    </source>
</evidence>
<comment type="caution">
    <text evidence="1">The sequence shown here is derived from an EMBL/GenBank/DDBJ whole genome shotgun (WGS) entry which is preliminary data.</text>
</comment>
<dbReference type="RefSeq" id="WP_256615845.1">
    <property type="nucleotide sequence ID" value="NZ_JANIBK010000072.1"/>
</dbReference>
<dbReference type="Proteomes" id="UP001524586">
    <property type="component" value="Unassembled WGS sequence"/>
</dbReference>
<sequence length="314" mass="35177">MLPKLVVHADWSTNTNKRWMCKAILHQNIYKILPPEPVDTKNIIYSSLREANDWGVIFGFDFPIGIPKYYADQASIHRFLDILPEFGLGIWSDFYKVAETPEEISIHRPFYPRKCINKGDVNQKHLVNGIGVNDIKALLRRCELGVGKRNDACSLFWTLGGNQVGKAAISGWREILVPAINLLNNELVIWPFDAQLDQMNEFKTAMIVETYPGDACVQIGIGAPGKGWSKRKAIDRLNKMHAIKQFAHKIDVDLKMVESELSQGFGNSAIGEDKFDALVGLLGMLSVIMGYSDDGLPNDDAIKSVEGWIFGQNI</sequence>
<protein>
    <recommendedName>
        <fullName evidence="3">DUF429 domain-containing protein</fullName>
    </recommendedName>
</protein>
<evidence type="ECO:0000313" key="1">
    <source>
        <dbReference type="EMBL" id="MCQ8129413.1"/>
    </source>
</evidence>
<organism evidence="1 2">
    <name type="scientific">Methylomonas rivi</name>
    <dbReference type="NCBI Taxonomy" id="2952226"/>
    <lineage>
        <taxon>Bacteria</taxon>
        <taxon>Pseudomonadati</taxon>
        <taxon>Pseudomonadota</taxon>
        <taxon>Gammaproteobacteria</taxon>
        <taxon>Methylococcales</taxon>
        <taxon>Methylococcaceae</taxon>
        <taxon>Methylomonas</taxon>
    </lineage>
</organism>
<name>A0ABT1U6C9_9GAMM</name>
<gene>
    <name evidence="1" type="ORF">NP596_13200</name>
</gene>
<evidence type="ECO:0008006" key="3">
    <source>
        <dbReference type="Google" id="ProtNLM"/>
    </source>
</evidence>
<keyword evidence="2" id="KW-1185">Reference proteome</keyword>
<dbReference type="EMBL" id="JANIBK010000072">
    <property type="protein sequence ID" value="MCQ8129413.1"/>
    <property type="molecule type" value="Genomic_DNA"/>
</dbReference>